<comment type="subcellular location">
    <subcellularLocation>
        <location evidence="1">Cell membrane</location>
        <topology evidence="1">Single-pass membrane protein</topology>
    </subcellularLocation>
    <subcellularLocation>
        <location evidence="7">Cell membrane</location>
        <topology evidence="7">Single-pass type II membrane protein</topology>
    </subcellularLocation>
</comment>
<keyword evidence="7" id="KW-0653">Protein transport</keyword>
<dbReference type="GO" id="GO:0005886">
    <property type="term" value="C:plasma membrane"/>
    <property type="evidence" value="ECO:0007669"/>
    <property type="project" value="UniProtKB-SubCell"/>
</dbReference>
<keyword evidence="10" id="KW-1185">Reference proteome</keyword>
<evidence type="ECO:0000313" key="10">
    <source>
        <dbReference type="Proteomes" id="UP000593765"/>
    </source>
</evidence>
<dbReference type="Pfam" id="PF02472">
    <property type="entry name" value="ExbD"/>
    <property type="match status" value="1"/>
</dbReference>
<dbReference type="RefSeq" id="WP_206295204.1">
    <property type="nucleotide sequence ID" value="NZ_CP063458.1"/>
</dbReference>
<dbReference type="EMBL" id="CP063458">
    <property type="protein sequence ID" value="QOV91886.1"/>
    <property type="molecule type" value="Genomic_DNA"/>
</dbReference>
<name>A0A7M2X285_9BACT</name>
<feature type="transmembrane region" description="Helical" evidence="8">
    <location>
        <begin position="20"/>
        <end position="40"/>
    </location>
</feature>
<evidence type="ECO:0000313" key="9">
    <source>
        <dbReference type="EMBL" id="QOV91886.1"/>
    </source>
</evidence>
<dbReference type="KEGG" id="hbs:IPV69_11245"/>
<protein>
    <submittedName>
        <fullName evidence="9">Biopolymer transporter ExbD</fullName>
    </submittedName>
</protein>
<dbReference type="GO" id="GO:0015031">
    <property type="term" value="P:protein transport"/>
    <property type="evidence" value="ECO:0007669"/>
    <property type="project" value="UniProtKB-KW"/>
</dbReference>
<evidence type="ECO:0000256" key="1">
    <source>
        <dbReference type="ARBA" id="ARBA00004162"/>
    </source>
</evidence>
<evidence type="ECO:0000256" key="8">
    <source>
        <dbReference type="SAM" id="Phobius"/>
    </source>
</evidence>
<keyword evidence="6 8" id="KW-0472">Membrane</keyword>
<keyword evidence="7" id="KW-0813">Transport</keyword>
<dbReference type="Proteomes" id="UP000593765">
    <property type="component" value="Chromosome"/>
</dbReference>
<comment type="similarity">
    <text evidence="2 7">Belongs to the ExbD/TolR family.</text>
</comment>
<evidence type="ECO:0000256" key="4">
    <source>
        <dbReference type="ARBA" id="ARBA00022692"/>
    </source>
</evidence>
<dbReference type="GO" id="GO:0022857">
    <property type="term" value="F:transmembrane transporter activity"/>
    <property type="evidence" value="ECO:0007669"/>
    <property type="project" value="InterPro"/>
</dbReference>
<reference evidence="9 10" key="1">
    <citation type="submission" date="2020-10" db="EMBL/GenBank/DDBJ databases">
        <title>Wide distribution of Phycisphaera-like planctomycetes from WD2101 soil group in peatlands and genome analysis of the first cultivated representative.</title>
        <authorList>
            <person name="Dedysh S.N."/>
            <person name="Beletsky A.V."/>
            <person name="Ivanova A."/>
            <person name="Kulichevskaya I.S."/>
            <person name="Suzina N.E."/>
            <person name="Philippov D.A."/>
            <person name="Rakitin A.L."/>
            <person name="Mardanov A.V."/>
            <person name="Ravin N.V."/>
        </authorList>
    </citation>
    <scope>NUCLEOTIDE SEQUENCE [LARGE SCALE GENOMIC DNA]</scope>
    <source>
        <strain evidence="9 10">M1803</strain>
    </source>
</reference>
<evidence type="ECO:0000256" key="5">
    <source>
        <dbReference type="ARBA" id="ARBA00022989"/>
    </source>
</evidence>
<dbReference type="AlphaFoldDB" id="A0A7M2X285"/>
<dbReference type="InterPro" id="IPR003400">
    <property type="entry name" value="ExbD"/>
</dbReference>
<evidence type="ECO:0000256" key="6">
    <source>
        <dbReference type="ARBA" id="ARBA00023136"/>
    </source>
</evidence>
<keyword evidence="5 8" id="KW-1133">Transmembrane helix</keyword>
<accession>A0A7M2X285</accession>
<keyword evidence="4 7" id="KW-0812">Transmembrane</keyword>
<organism evidence="9 10">
    <name type="scientific">Humisphaera borealis</name>
    <dbReference type="NCBI Taxonomy" id="2807512"/>
    <lineage>
        <taxon>Bacteria</taxon>
        <taxon>Pseudomonadati</taxon>
        <taxon>Planctomycetota</taxon>
        <taxon>Phycisphaerae</taxon>
        <taxon>Tepidisphaerales</taxon>
        <taxon>Tepidisphaeraceae</taxon>
        <taxon>Humisphaera</taxon>
    </lineage>
</organism>
<evidence type="ECO:0000256" key="3">
    <source>
        <dbReference type="ARBA" id="ARBA00022475"/>
    </source>
</evidence>
<evidence type="ECO:0000256" key="2">
    <source>
        <dbReference type="ARBA" id="ARBA00005811"/>
    </source>
</evidence>
<sequence>MRKTFLTPAHMHAGPNMTPLVDIVMVILIFLMLAGSFGIAEHTLKGKLPESPVACGPTATTLIDKLPTRIDIHVSRSTAGFDVLQLAGETVSSSEALTAKLKERHAQFVAAGSADEVEIVIRPTGDSAWAPVIATYDAALRAEFKKVNFAYAK</sequence>
<keyword evidence="3" id="KW-1003">Cell membrane</keyword>
<evidence type="ECO:0000256" key="7">
    <source>
        <dbReference type="RuleBase" id="RU003879"/>
    </source>
</evidence>
<gene>
    <name evidence="9" type="ORF">IPV69_11245</name>
</gene>
<proteinExistence type="inferred from homology"/>